<feature type="domain" description="Type II secretion system protein GspF" evidence="8">
    <location>
        <begin position="227"/>
        <end position="354"/>
    </location>
</feature>
<evidence type="ECO:0000256" key="1">
    <source>
        <dbReference type="ARBA" id="ARBA00004651"/>
    </source>
</evidence>
<dbReference type="HOGENOM" id="CLU_017646_1_1_2"/>
<dbReference type="GO" id="GO:0005886">
    <property type="term" value="C:plasma membrane"/>
    <property type="evidence" value="ECO:0007669"/>
    <property type="project" value="UniProtKB-SubCell"/>
</dbReference>
<dbReference type="InterPro" id="IPR018076">
    <property type="entry name" value="T2SS_GspF_dom"/>
</dbReference>
<feature type="transmembrane region" description="Helical" evidence="7">
    <location>
        <begin position="131"/>
        <end position="159"/>
    </location>
</feature>
<feature type="region of interest" description="Disordered" evidence="6">
    <location>
        <begin position="1"/>
        <end position="42"/>
    </location>
</feature>
<dbReference type="Gene3D" id="1.20.81.30">
    <property type="entry name" value="Type II secretion system (T2SS), domain F"/>
    <property type="match status" value="1"/>
</dbReference>
<feature type="transmembrane region" description="Helical" evidence="7">
    <location>
        <begin position="367"/>
        <end position="392"/>
    </location>
</feature>
<dbReference type="EMBL" id="CP002069">
    <property type="protein sequence ID" value="ADI73423.1"/>
    <property type="molecule type" value="Genomic_DNA"/>
</dbReference>
<dbReference type="RefSeq" id="WP_013193991.1">
    <property type="nucleotide sequence ID" value="NC_014253.1"/>
</dbReference>
<feature type="transmembrane region" description="Helical" evidence="7">
    <location>
        <begin position="340"/>
        <end position="361"/>
    </location>
</feature>
<dbReference type="PANTHER" id="PTHR35402">
    <property type="entry name" value="INTEGRAL MEMBRANE PROTEIN-RELATED"/>
    <property type="match status" value="1"/>
</dbReference>
<keyword evidence="2" id="KW-1003">Cell membrane</keyword>
<feature type="transmembrane region" description="Helical" evidence="7">
    <location>
        <begin position="731"/>
        <end position="749"/>
    </location>
</feature>
<feature type="transmembrane region" description="Helical" evidence="7">
    <location>
        <begin position="466"/>
        <end position="489"/>
    </location>
</feature>
<evidence type="ECO:0000313" key="10">
    <source>
        <dbReference type="Proteomes" id="UP000000391"/>
    </source>
</evidence>
<dbReference type="Pfam" id="PF00482">
    <property type="entry name" value="T2SSF"/>
    <property type="match status" value="2"/>
</dbReference>
<dbReference type="Proteomes" id="UP000000391">
    <property type="component" value="Chromosome"/>
</dbReference>
<evidence type="ECO:0000256" key="4">
    <source>
        <dbReference type="ARBA" id="ARBA00022989"/>
    </source>
</evidence>
<feature type="compositionally biased region" description="Polar residues" evidence="6">
    <location>
        <begin position="18"/>
        <end position="39"/>
    </location>
</feature>
<reference evidence="9 10" key="1">
    <citation type="submission" date="2010-06" db="EMBL/GenBank/DDBJ databases">
        <title>Complete sequence chromosome of Methanohalobium evestigatum Z-7303.</title>
        <authorList>
            <consortium name="US DOE Joint Genome Institute"/>
            <person name="Lucas S."/>
            <person name="Copeland A."/>
            <person name="Lapidus A."/>
            <person name="Cheng J.-F."/>
            <person name="Bruce D."/>
            <person name="Goodwin L."/>
            <person name="Pitluck S."/>
            <person name="Saunders E."/>
            <person name="Detter J.C."/>
            <person name="Han C."/>
            <person name="Tapia R."/>
            <person name="Land M."/>
            <person name="Hauser L."/>
            <person name="Kyrpides N."/>
            <person name="Mikhailova N."/>
            <person name="Sieprawska-Lupa M."/>
            <person name="Whitman W.B."/>
            <person name="Anderson I."/>
            <person name="Woyke T."/>
        </authorList>
    </citation>
    <scope>NUCLEOTIDE SEQUENCE [LARGE SCALE GENOMIC DNA]</scope>
    <source>
        <strain evidence="10">ATCC BAA-1072 / DSM 3721 / NBRC 107634 / OCM 161 / Z-7303</strain>
    </source>
</reference>
<evidence type="ECO:0000256" key="7">
    <source>
        <dbReference type="SAM" id="Phobius"/>
    </source>
</evidence>
<evidence type="ECO:0000313" key="9">
    <source>
        <dbReference type="EMBL" id="ADI73423.1"/>
    </source>
</evidence>
<organism evidence="9 10">
    <name type="scientific">Methanohalobium evestigatum (strain ATCC BAA-1072 / DSM 3721 / NBRC 107634 / OCM 161 / Z-7303)</name>
    <dbReference type="NCBI Taxonomy" id="644295"/>
    <lineage>
        <taxon>Archaea</taxon>
        <taxon>Methanobacteriati</taxon>
        <taxon>Methanobacteriota</taxon>
        <taxon>Stenosarchaea group</taxon>
        <taxon>Methanomicrobia</taxon>
        <taxon>Methanosarcinales</taxon>
        <taxon>Methanosarcinaceae</taxon>
        <taxon>Methanohalobium</taxon>
    </lineage>
</organism>
<keyword evidence="10" id="KW-1185">Reference proteome</keyword>
<sequence length="750" mass="84409">MDGTTENDEFLDEVDNDSVVSESDTQSQEFSDNTESPDTSEYEKRLSFKNLKNRFQSNNHQDNERGLSDKISSRINNLDRQARLFLTIFKKIPFALLGEKMKEKKKKYARLQLQLKQARIPTSYEMYISNAIFYSVVSGLTGAILGIFAAYMLIAVIGLPDNLTNLTFGPSTAWLLNFKEIFLSLFIVVFTTITLGGMTYALFLVYPGFQASERKRNIDSHLPYAVTFMYALSKGGMNIINVFDSLSRSSNTYGEASKEVETIIREMDYFGHDLRTAISNVSEMTPSDRFQDLLHNLLTVIDSGGSISKYFQDKSDQYLKKAIDDQKGFLETLGLLAESYVTAFVAGPLFIIIMGIMMTVMGSGSILMVYAVIYAVLPIGSVMFVVMISIMAPEDFGEPAYLQTNEIFDHGIPEIPSYLEPEYDENGQLINETKEKVEKRQCYENFIKSKQRVKYKNFLKNPLKPLFNNPLLSVAVTSPVAVILLLIFVATNMDTFTTMSETIDFLDDRLVIATYIIIVPLAIFHETKSKRQKKLDGNFPDFLKKLASTVETGMTLQDSIKLMVKTDNEGLSDETRKIWKDISWGMELNDALVRFANRLKTQVVSRSMTLITKANESSGDIGEVLMVAARDASSEEEMKRERSMNMMIYIVIIYISYMVFVGVIYVISTTFLTEMAEAGEQMTSSGAQQMGMLGSFDLDKYTRIFKHSAVIQGLCSGLMAGVMGEGSVMSGLKHSIIMVTIGYFIFTLFI</sequence>
<dbReference type="InterPro" id="IPR042094">
    <property type="entry name" value="T2SS_GspF_sf"/>
</dbReference>
<evidence type="ECO:0000259" key="8">
    <source>
        <dbReference type="Pfam" id="PF00482"/>
    </source>
</evidence>
<evidence type="ECO:0000256" key="3">
    <source>
        <dbReference type="ARBA" id="ARBA00022692"/>
    </source>
</evidence>
<evidence type="ECO:0000256" key="5">
    <source>
        <dbReference type="ARBA" id="ARBA00023136"/>
    </source>
</evidence>
<protein>
    <submittedName>
        <fullName evidence="9">Type II secretion system F domain protein</fullName>
    </submittedName>
</protein>
<name>D7E881_METEZ</name>
<gene>
    <name evidence="9" type="ordered locus">Metev_0510</name>
</gene>
<feature type="transmembrane region" description="Helical" evidence="7">
    <location>
        <begin position="646"/>
        <end position="667"/>
    </location>
</feature>
<proteinExistence type="predicted"/>
<feature type="transmembrane region" description="Helical" evidence="7">
    <location>
        <begin position="509"/>
        <end position="525"/>
    </location>
</feature>
<dbReference type="GeneID" id="9346130"/>
<keyword evidence="4 7" id="KW-1133">Transmembrane helix</keyword>
<evidence type="ECO:0000256" key="6">
    <source>
        <dbReference type="SAM" id="MobiDB-lite"/>
    </source>
</evidence>
<feature type="transmembrane region" description="Helical" evidence="7">
    <location>
        <begin position="181"/>
        <end position="206"/>
    </location>
</feature>
<dbReference type="STRING" id="644295.Metev_0510"/>
<feature type="compositionally biased region" description="Acidic residues" evidence="6">
    <location>
        <begin position="1"/>
        <end position="16"/>
    </location>
</feature>
<keyword evidence="5 7" id="KW-0472">Membrane</keyword>
<dbReference type="AlphaFoldDB" id="D7E881"/>
<dbReference type="PANTHER" id="PTHR35402:SF1">
    <property type="entry name" value="TYPE II SECRETION SYSTEM PROTEIN GSPF DOMAIN-CONTAINING PROTEIN"/>
    <property type="match status" value="1"/>
</dbReference>
<dbReference type="KEGG" id="mev:Metev_0510"/>
<keyword evidence="3 7" id="KW-0812">Transmembrane</keyword>
<comment type="subcellular location">
    <subcellularLocation>
        <location evidence="1">Cell membrane</location>
        <topology evidence="1">Multi-pass membrane protein</topology>
    </subcellularLocation>
</comment>
<dbReference type="InterPro" id="IPR056569">
    <property type="entry name" value="ArlJ-like"/>
</dbReference>
<feature type="domain" description="Type II secretion system protein GspF" evidence="8">
    <location>
        <begin position="542"/>
        <end position="667"/>
    </location>
</feature>
<accession>D7E881</accession>
<evidence type="ECO:0000256" key="2">
    <source>
        <dbReference type="ARBA" id="ARBA00022475"/>
    </source>
</evidence>